<comment type="caution">
    <text evidence="4">The sequence shown here is derived from an EMBL/GenBank/DDBJ whole genome shotgun (WGS) entry which is preliminary data.</text>
</comment>
<dbReference type="PANTHER" id="PTHR46093">
    <property type="entry name" value="ACYL-COA-BINDING DOMAIN-CONTAINING PROTEIN 5"/>
    <property type="match status" value="1"/>
</dbReference>
<organism evidence="4 5">
    <name type="scientific">Achlya hypogyna</name>
    <name type="common">Oomycete</name>
    <name type="synonym">Protoachlya hypogyna</name>
    <dbReference type="NCBI Taxonomy" id="1202772"/>
    <lineage>
        <taxon>Eukaryota</taxon>
        <taxon>Sar</taxon>
        <taxon>Stramenopiles</taxon>
        <taxon>Oomycota</taxon>
        <taxon>Saprolegniomycetes</taxon>
        <taxon>Saprolegniales</taxon>
        <taxon>Achlyaceae</taxon>
        <taxon>Achlya</taxon>
    </lineage>
</organism>
<keyword evidence="1" id="KW-0880">Kelch repeat</keyword>
<evidence type="ECO:0000256" key="1">
    <source>
        <dbReference type="ARBA" id="ARBA00022441"/>
    </source>
</evidence>
<dbReference type="InterPro" id="IPR011043">
    <property type="entry name" value="Gal_Oxase/kelch_b-propeller"/>
</dbReference>
<feature type="compositionally biased region" description="Basic and acidic residues" evidence="3">
    <location>
        <begin position="143"/>
        <end position="159"/>
    </location>
</feature>
<dbReference type="AlphaFoldDB" id="A0A1V9YLZ4"/>
<evidence type="ECO:0000313" key="5">
    <source>
        <dbReference type="Proteomes" id="UP000243579"/>
    </source>
</evidence>
<dbReference type="Pfam" id="PF24681">
    <property type="entry name" value="Kelch_KLHDC2_KLHL20_DRC7"/>
    <property type="match status" value="1"/>
</dbReference>
<evidence type="ECO:0000313" key="4">
    <source>
        <dbReference type="EMBL" id="OQR86738.1"/>
    </source>
</evidence>
<evidence type="ECO:0000256" key="2">
    <source>
        <dbReference type="ARBA" id="ARBA00022737"/>
    </source>
</evidence>
<sequence length="545" mass="58907">MTLLSFEGIDVDIPSVDGLRFYFENGQLAIECTNFTGCFALAKARATDSTMVPKPANKRSVDAASPIVIYEDPAKRQKVRASSSDRSSAEEDDAMVHPPKTTPRKPLQPLPTVDADTEAKETAVTPSPSPTGKAKGKRGRPSKKTENTKKTTEVVKKATEPTTVMSFFTPKKDQSSKDDTPKPEPEAAKAAPSSVVVPMSPESAVEDTHPTSSSAPLSLQLYTGTYARVEVSGDIPAQRWGATATAIDGNRVVLYGGESEDETTLADMHVYDAATRSWSRPANCESLPRAWHSAVSVPQRKLLLVFGGERLVNGAMDSLADLMVLDTECFLWYPPATHGALPSERSGHTMCLLGSDVVVFGGSRGRSRMNSIHLLSTEDWAWSNIKVEGRAPQARNYHSAVAMGPNRMVIFGGNDTKRSFDSVHVLERRAADGAWFWFHPSTSGEGPAPRTGQAAVALDASTLVIYGGWDPQYTAPQNTKLFGDVFALDTETWEWKAIAMANADGMQRVGHCAVLGNNGAKELLIFGGQDVKETRISDVYSLQLA</sequence>
<dbReference type="SUPFAM" id="SSF117281">
    <property type="entry name" value="Kelch motif"/>
    <property type="match status" value="1"/>
</dbReference>
<dbReference type="Proteomes" id="UP000243579">
    <property type="component" value="Unassembled WGS sequence"/>
</dbReference>
<proteinExistence type="predicted"/>
<keyword evidence="5" id="KW-1185">Reference proteome</keyword>
<dbReference type="EMBL" id="JNBR01001486">
    <property type="protein sequence ID" value="OQR86738.1"/>
    <property type="molecule type" value="Genomic_DNA"/>
</dbReference>
<dbReference type="STRING" id="1202772.A0A1V9YLZ4"/>
<dbReference type="InterPro" id="IPR015915">
    <property type="entry name" value="Kelch-typ_b-propeller"/>
</dbReference>
<reference evidence="4 5" key="1">
    <citation type="journal article" date="2014" name="Genome Biol. Evol.">
        <title>The secreted proteins of Achlya hypogyna and Thraustotheca clavata identify the ancestral oomycete secretome and reveal gene acquisitions by horizontal gene transfer.</title>
        <authorList>
            <person name="Misner I."/>
            <person name="Blouin N."/>
            <person name="Leonard G."/>
            <person name="Richards T.A."/>
            <person name="Lane C.E."/>
        </authorList>
    </citation>
    <scope>NUCLEOTIDE SEQUENCE [LARGE SCALE GENOMIC DNA]</scope>
    <source>
        <strain evidence="4 5">ATCC 48635</strain>
    </source>
</reference>
<protein>
    <submittedName>
        <fullName evidence="4">Rab9 effector protein</fullName>
    </submittedName>
</protein>
<dbReference type="OrthoDB" id="10251809at2759"/>
<dbReference type="PANTHER" id="PTHR46093:SF3">
    <property type="entry name" value="ACYL-COA-BINDING DOMAIN-CONTAINING PROTEIN 4"/>
    <property type="match status" value="1"/>
</dbReference>
<name>A0A1V9YLZ4_ACHHY</name>
<accession>A0A1V9YLZ4</accession>
<keyword evidence="2" id="KW-0677">Repeat</keyword>
<feature type="compositionally biased region" description="Basic and acidic residues" evidence="3">
    <location>
        <begin position="170"/>
        <end position="187"/>
    </location>
</feature>
<evidence type="ECO:0000256" key="3">
    <source>
        <dbReference type="SAM" id="MobiDB-lite"/>
    </source>
</evidence>
<feature type="region of interest" description="Disordered" evidence="3">
    <location>
        <begin position="47"/>
        <end position="216"/>
    </location>
</feature>
<feature type="compositionally biased region" description="Low complexity" evidence="3">
    <location>
        <begin position="188"/>
        <end position="203"/>
    </location>
</feature>
<gene>
    <name evidence="4" type="ORF">ACHHYP_09996</name>
</gene>
<dbReference type="SUPFAM" id="SSF50965">
    <property type="entry name" value="Galactose oxidase, central domain"/>
    <property type="match status" value="1"/>
</dbReference>
<dbReference type="Gene3D" id="2.120.10.80">
    <property type="entry name" value="Kelch-type beta propeller"/>
    <property type="match status" value="2"/>
</dbReference>